<keyword evidence="2 4" id="KW-0862">Zinc</keyword>
<dbReference type="CDD" id="cd21278">
    <property type="entry name" value="CH_LIMCH1"/>
    <property type="match status" value="1"/>
</dbReference>
<evidence type="ECO:0000256" key="5">
    <source>
        <dbReference type="SAM" id="MobiDB-lite"/>
    </source>
</evidence>
<feature type="compositionally biased region" description="Basic and acidic residues" evidence="5">
    <location>
        <begin position="565"/>
        <end position="577"/>
    </location>
</feature>
<dbReference type="InterPro" id="IPR036872">
    <property type="entry name" value="CH_dom_sf"/>
</dbReference>
<dbReference type="Pfam" id="PF00307">
    <property type="entry name" value="CH"/>
    <property type="match status" value="1"/>
</dbReference>
<dbReference type="PRINTS" id="PR00888">
    <property type="entry name" value="SM22CALPONIN"/>
</dbReference>
<feature type="compositionally biased region" description="Low complexity" evidence="5">
    <location>
        <begin position="519"/>
        <end position="537"/>
    </location>
</feature>
<dbReference type="Gene3D" id="1.10.418.10">
    <property type="entry name" value="Calponin-like domain"/>
    <property type="match status" value="1"/>
</dbReference>
<keyword evidence="3 4" id="KW-0440">LIM domain</keyword>
<dbReference type="SMART" id="SM00033">
    <property type="entry name" value="CH"/>
    <property type="match status" value="1"/>
</dbReference>
<dbReference type="FunFam" id="2.10.110.10:FF:000041">
    <property type="entry name" value="LIM and calponin homology domains 1"/>
    <property type="match status" value="1"/>
</dbReference>
<dbReference type="SUPFAM" id="SSF47576">
    <property type="entry name" value="Calponin-homology domain, CH-domain"/>
    <property type="match status" value="1"/>
</dbReference>
<feature type="compositionally biased region" description="Basic and acidic residues" evidence="5">
    <location>
        <begin position="648"/>
        <end position="668"/>
    </location>
</feature>
<feature type="compositionally biased region" description="Polar residues" evidence="5">
    <location>
        <begin position="893"/>
        <end position="902"/>
    </location>
</feature>
<dbReference type="GO" id="GO:0051893">
    <property type="term" value="P:regulation of focal adhesion assembly"/>
    <property type="evidence" value="ECO:0007669"/>
    <property type="project" value="TreeGrafter"/>
</dbReference>
<dbReference type="GO" id="GO:0051496">
    <property type="term" value="P:positive regulation of stress fiber assembly"/>
    <property type="evidence" value="ECO:0007669"/>
    <property type="project" value="TreeGrafter"/>
</dbReference>
<dbReference type="InterPro" id="IPR031865">
    <property type="entry name" value="DUF4757"/>
</dbReference>
<dbReference type="InterPro" id="IPR003096">
    <property type="entry name" value="SM22_calponin"/>
</dbReference>
<reference evidence="8" key="1">
    <citation type="submission" date="2016-05" db="EMBL/GenBank/DDBJ databases">
        <authorList>
            <person name="Lavstsen T."/>
            <person name="Jespersen J.S."/>
        </authorList>
    </citation>
    <scope>NUCLEOTIDE SEQUENCE</scope>
    <source>
        <tissue evidence="8">Brain</tissue>
    </source>
</reference>
<feature type="region of interest" description="Disordered" evidence="5">
    <location>
        <begin position="188"/>
        <end position="252"/>
    </location>
</feature>
<evidence type="ECO:0000256" key="1">
    <source>
        <dbReference type="ARBA" id="ARBA00022723"/>
    </source>
</evidence>
<dbReference type="GO" id="GO:0032034">
    <property type="term" value="F:myosin II head/neck binding"/>
    <property type="evidence" value="ECO:0007669"/>
    <property type="project" value="TreeGrafter"/>
</dbReference>
<dbReference type="GO" id="GO:0010604">
    <property type="term" value="P:positive regulation of macromolecule metabolic process"/>
    <property type="evidence" value="ECO:0007669"/>
    <property type="project" value="UniProtKB-ARBA"/>
</dbReference>
<feature type="compositionally biased region" description="Basic and acidic residues" evidence="5">
    <location>
        <begin position="928"/>
        <end position="948"/>
    </location>
</feature>
<dbReference type="PROSITE" id="PS50023">
    <property type="entry name" value="LIM_DOMAIN_2"/>
    <property type="match status" value="1"/>
</dbReference>
<dbReference type="PROSITE" id="PS00478">
    <property type="entry name" value="LIM_DOMAIN_1"/>
    <property type="match status" value="1"/>
</dbReference>
<dbReference type="FunFam" id="1.10.418.10:FF:000038">
    <property type="entry name" value="LIM and calponin homology domains-containing protein 1"/>
    <property type="match status" value="1"/>
</dbReference>
<feature type="region of interest" description="Disordered" evidence="5">
    <location>
        <begin position="856"/>
        <end position="952"/>
    </location>
</feature>
<proteinExistence type="predicted"/>
<dbReference type="InterPro" id="IPR001781">
    <property type="entry name" value="Znf_LIM"/>
</dbReference>
<feature type="compositionally biased region" description="Polar residues" evidence="5">
    <location>
        <begin position="742"/>
        <end position="756"/>
    </location>
</feature>
<gene>
    <name evidence="8" type="primary">LIMCH1B</name>
</gene>
<dbReference type="SMART" id="SM00132">
    <property type="entry name" value="LIM"/>
    <property type="match status" value="1"/>
</dbReference>
<dbReference type="CDD" id="cd08368">
    <property type="entry name" value="LIM"/>
    <property type="match status" value="1"/>
</dbReference>
<feature type="compositionally biased region" description="Polar residues" evidence="5">
    <location>
        <begin position="699"/>
        <end position="719"/>
    </location>
</feature>
<evidence type="ECO:0000256" key="4">
    <source>
        <dbReference type="PROSITE-ProRule" id="PRU00125"/>
    </source>
</evidence>
<sequence length="1025" mass="115318">MASPAADIGHSHQQHHPVTESAAEPAFQEAQKWIEAVTGRCFGDRDFRGGLENGILLCELLSSIRPGLVKKINRLPTPIAGLDNLSVFLRGCEELGLKGSQLFDPGDLQDTSTRPTAKGSDCSRRLKNVLITIYWLGRSANGCISYSGPTLDLKEFEGLLSQMRKDAEVADSPTRSIRDSGYVDCWESERSDSLSPPRHGREDSFDSLDSFGSRSQQTPSPDILVARGSSDGRGSDSESDGPFYRRMPDLHKDDMLARRTSVTELRTAMPFNQYLPNKSNQTGYVPTPLRKKRNDKEEGGRKSWSTATSPVGGDRPCRSLSMIDMRDEEEVILHPHSQVRHELMHNHYNKLKEEENHWQDDLARWKSRRRSISQDLIKKEEERKTMERLLSGDSCISQRRRSIKTYREIVEEKERREEELRQAYKRARNPEEASAILQRYAQRFSISESILERLQLPKLLDRSISADPFFPVSLTPSPTTPDPFDMDFDGSLKYLRQQSAPTPKFTSLLEAQIEEFPKDSSSQQRPQIRSRSSDPPSTRALSPKPVALLTPKPYFQPRPSPADSRNNKPESHEEESPPRFQASPSRSRNRPEGTLSSEDSPVQHPHTGQKKTDGTQISVKAASQDVQEEKVTEHLTPPSRPTSLTTELQKHKESFRKTESQDSLEEVKSNTAVEEAPPAEAKQEDEAERSSEKLIPPGINTQNTFTTQVPLSQEPSQRMETAPRSAAPAPFGHHSPKETSDSEISVRSPQTSSNPKSRWEFFGPSEDSEKDCRTVEKYQREQEKLKEEWEKAQREVVEEGRKYHEEERRILEETVMPLTPRSSALPSPSRGELSSSSELQDTIVRSLADWERKQELLERQSRGNTESSEWRQREKDRTSDTSTADDSMDTGRSLVSQNSSQAERLGHGVHNGQKFPPPPAKPSTPVRKPQEPPAERDGPGRPAGERRSVSGKKLCSSCGQPLGKGAAMIIETLSLYFHIHCFKCGVCKGQLGDTTTGTDVRIRNGLLNCNQCYIRSRSAGQPTTL</sequence>
<evidence type="ECO:0000256" key="3">
    <source>
        <dbReference type="ARBA" id="ARBA00023038"/>
    </source>
</evidence>
<dbReference type="Gene3D" id="2.10.110.10">
    <property type="entry name" value="Cysteine Rich Protein"/>
    <property type="match status" value="1"/>
</dbReference>
<organism evidence="8">
    <name type="scientific">Nothobranchius kadleci</name>
    <name type="common">African annual killifish</name>
    <dbReference type="NCBI Taxonomy" id="1051664"/>
    <lineage>
        <taxon>Eukaryota</taxon>
        <taxon>Metazoa</taxon>
        <taxon>Chordata</taxon>
        <taxon>Craniata</taxon>
        <taxon>Vertebrata</taxon>
        <taxon>Euteleostomi</taxon>
        <taxon>Actinopterygii</taxon>
        <taxon>Neopterygii</taxon>
        <taxon>Teleostei</taxon>
        <taxon>Neoteleostei</taxon>
        <taxon>Acanthomorphata</taxon>
        <taxon>Ovalentaria</taxon>
        <taxon>Atherinomorphae</taxon>
        <taxon>Cyprinodontiformes</taxon>
        <taxon>Nothobranchiidae</taxon>
        <taxon>Nothobranchius</taxon>
    </lineage>
</organism>
<dbReference type="AlphaFoldDB" id="A0A1A8DHI7"/>
<dbReference type="GO" id="GO:0001725">
    <property type="term" value="C:stress fiber"/>
    <property type="evidence" value="ECO:0007669"/>
    <property type="project" value="TreeGrafter"/>
</dbReference>
<evidence type="ECO:0000259" key="7">
    <source>
        <dbReference type="PROSITE" id="PS50023"/>
    </source>
</evidence>
<feature type="compositionally biased region" description="Polar residues" evidence="5">
    <location>
        <begin position="274"/>
        <end position="284"/>
    </location>
</feature>
<reference evidence="8" key="2">
    <citation type="submission" date="2016-06" db="EMBL/GenBank/DDBJ databases">
        <title>The genome of a short-lived fish provides insights into sex chromosome evolution and the genetic control of aging.</title>
        <authorList>
            <person name="Reichwald K."/>
            <person name="Felder M."/>
            <person name="Petzold A."/>
            <person name="Koch P."/>
            <person name="Groth M."/>
            <person name="Platzer M."/>
        </authorList>
    </citation>
    <scope>NUCLEOTIDE SEQUENCE</scope>
    <source>
        <tissue evidence="8">Brain</tissue>
    </source>
</reference>
<feature type="region of interest" description="Disordered" evidence="5">
    <location>
        <begin position="1"/>
        <end position="25"/>
    </location>
</feature>
<evidence type="ECO:0000256" key="2">
    <source>
        <dbReference type="ARBA" id="ARBA00022833"/>
    </source>
</evidence>
<dbReference type="PANTHER" id="PTHR15551:SF5">
    <property type="entry name" value="LIM AND CALPONIN HOMOLOGY DOMAINS-CONTAINING PROTEIN 1 ISOFORM X1"/>
    <property type="match status" value="1"/>
</dbReference>
<feature type="domain" description="LIM zinc-binding" evidence="7">
    <location>
        <begin position="953"/>
        <end position="1019"/>
    </location>
</feature>
<feature type="compositionally biased region" description="Basic and acidic residues" evidence="5">
    <location>
        <begin position="868"/>
        <end position="879"/>
    </location>
</feature>
<dbReference type="EMBL" id="HAEA01005325">
    <property type="protein sequence ID" value="SBQ33805.1"/>
    <property type="molecule type" value="Transcribed_RNA"/>
</dbReference>
<dbReference type="PANTHER" id="PTHR15551">
    <property type="entry name" value="LIM DOMAIN ONLY 7"/>
    <property type="match status" value="1"/>
</dbReference>
<dbReference type="InterPro" id="IPR001715">
    <property type="entry name" value="CH_dom"/>
</dbReference>
<accession>A0A1A8DHI7</accession>
<dbReference type="Pfam" id="PF00412">
    <property type="entry name" value="LIM"/>
    <property type="match status" value="1"/>
</dbReference>
<evidence type="ECO:0000313" key="8">
    <source>
        <dbReference type="EMBL" id="SBQ33805.1"/>
    </source>
</evidence>
<feature type="region of interest" description="Disordered" evidence="5">
    <location>
        <begin position="516"/>
        <end position="841"/>
    </location>
</feature>
<dbReference type="Pfam" id="PF15949">
    <property type="entry name" value="DUF4757"/>
    <property type="match status" value="1"/>
</dbReference>
<feature type="compositionally biased region" description="Basic and acidic residues" evidence="5">
    <location>
        <begin position="770"/>
        <end position="812"/>
    </location>
</feature>
<protein>
    <submittedName>
        <fullName evidence="8">LIM and calponin homology domains 1b</fullName>
    </submittedName>
</protein>
<keyword evidence="1 4" id="KW-0479">Metal-binding</keyword>
<feature type="compositionally biased region" description="Low complexity" evidence="5">
    <location>
        <begin position="825"/>
        <end position="839"/>
    </location>
</feature>
<feature type="compositionally biased region" description="Polar residues" evidence="5">
    <location>
        <begin position="210"/>
        <end position="220"/>
    </location>
</feature>
<feature type="compositionally biased region" description="Basic and acidic residues" evidence="5">
    <location>
        <begin position="681"/>
        <end position="692"/>
    </location>
</feature>
<feature type="compositionally biased region" description="Low complexity" evidence="5">
    <location>
        <begin position="635"/>
        <end position="646"/>
    </location>
</feature>
<evidence type="ECO:0000259" key="6">
    <source>
        <dbReference type="PROSITE" id="PS50021"/>
    </source>
</evidence>
<dbReference type="GO" id="GO:0080090">
    <property type="term" value="P:regulation of primary metabolic process"/>
    <property type="evidence" value="ECO:0007669"/>
    <property type="project" value="UniProtKB-ARBA"/>
</dbReference>
<feature type="region of interest" description="Disordered" evidence="5">
    <location>
        <begin position="273"/>
        <end position="317"/>
    </location>
</feature>
<name>A0A1A8DHI7_NOTKA</name>
<dbReference type="GO" id="GO:0046872">
    <property type="term" value="F:metal ion binding"/>
    <property type="evidence" value="ECO:0007669"/>
    <property type="project" value="UniProtKB-KW"/>
</dbReference>
<feature type="domain" description="Calponin-homology (CH)" evidence="6">
    <location>
        <begin position="24"/>
        <end position="141"/>
    </location>
</feature>
<dbReference type="PROSITE" id="PS50021">
    <property type="entry name" value="CH"/>
    <property type="match status" value="1"/>
</dbReference>